<sequence length="375" mass="40880">MDEKSELAPSSSSTWLAASPTSAVSAKSPTSPGSADSLWSWIPSPSRTRATAEVKATIIGLLRELIKRGETGPPAKSILHSCHEVSRAYRLSLSSLLQERCIEGHSALYWAVIKRPKGKELRTDRDTDVLGAFLTYGAPLSPAALSEVRLACLQTADQALFQQLRQTSMFAPLSGKDDMLLSSSTARDDVYVEDVASEDAFAVRFRVPLFQQRLRVSKHINLEFIARGRLWSFKFLIAAADNYRLRPIAEPGTWVVTLSLLEHSAPTAIDSRLVIRDASVYTPPAADASSSQPVPSPLRSARPPDLRPPIELRLKTGTEDLAPDGYENCISASFKKNSVADRLQYDGSPYICSDGSLVATLEARLGKPAHDCVIC</sequence>
<dbReference type="EMBL" id="KE504135">
    <property type="protein sequence ID" value="EPT02538.1"/>
    <property type="molecule type" value="Genomic_DNA"/>
</dbReference>
<name>S8ED41_FOMSC</name>
<evidence type="ECO:0000313" key="2">
    <source>
        <dbReference type="EMBL" id="EPT02538.1"/>
    </source>
</evidence>
<proteinExistence type="predicted"/>
<organism evidence="2 3">
    <name type="scientific">Fomitopsis schrenkii</name>
    <name type="common">Brown rot fungus</name>
    <dbReference type="NCBI Taxonomy" id="2126942"/>
    <lineage>
        <taxon>Eukaryota</taxon>
        <taxon>Fungi</taxon>
        <taxon>Dikarya</taxon>
        <taxon>Basidiomycota</taxon>
        <taxon>Agaricomycotina</taxon>
        <taxon>Agaricomycetes</taxon>
        <taxon>Polyporales</taxon>
        <taxon>Fomitopsis</taxon>
    </lineage>
</organism>
<reference evidence="2 3" key="1">
    <citation type="journal article" date="2012" name="Science">
        <title>The Paleozoic origin of enzymatic lignin decomposition reconstructed from 31 fungal genomes.</title>
        <authorList>
            <person name="Floudas D."/>
            <person name="Binder M."/>
            <person name="Riley R."/>
            <person name="Barry K."/>
            <person name="Blanchette R.A."/>
            <person name="Henrissat B."/>
            <person name="Martinez A.T."/>
            <person name="Otillar R."/>
            <person name="Spatafora J.W."/>
            <person name="Yadav J.S."/>
            <person name="Aerts A."/>
            <person name="Benoit I."/>
            <person name="Boyd A."/>
            <person name="Carlson A."/>
            <person name="Copeland A."/>
            <person name="Coutinho P.M."/>
            <person name="de Vries R.P."/>
            <person name="Ferreira P."/>
            <person name="Findley K."/>
            <person name="Foster B."/>
            <person name="Gaskell J."/>
            <person name="Glotzer D."/>
            <person name="Gorecki P."/>
            <person name="Heitman J."/>
            <person name="Hesse C."/>
            <person name="Hori C."/>
            <person name="Igarashi K."/>
            <person name="Jurgens J.A."/>
            <person name="Kallen N."/>
            <person name="Kersten P."/>
            <person name="Kohler A."/>
            <person name="Kuees U."/>
            <person name="Kumar T.K.A."/>
            <person name="Kuo A."/>
            <person name="LaButti K."/>
            <person name="Larrondo L.F."/>
            <person name="Lindquist E."/>
            <person name="Ling A."/>
            <person name="Lombard V."/>
            <person name="Lucas S."/>
            <person name="Lundell T."/>
            <person name="Martin R."/>
            <person name="McLaughlin D.J."/>
            <person name="Morgenstern I."/>
            <person name="Morin E."/>
            <person name="Murat C."/>
            <person name="Nagy L.G."/>
            <person name="Nolan M."/>
            <person name="Ohm R.A."/>
            <person name="Patyshakuliyeva A."/>
            <person name="Rokas A."/>
            <person name="Ruiz-Duenas F.J."/>
            <person name="Sabat G."/>
            <person name="Salamov A."/>
            <person name="Samejima M."/>
            <person name="Schmutz J."/>
            <person name="Slot J.C."/>
            <person name="St John F."/>
            <person name="Stenlid J."/>
            <person name="Sun H."/>
            <person name="Sun S."/>
            <person name="Syed K."/>
            <person name="Tsang A."/>
            <person name="Wiebenga A."/>
            <person name="Young D."/>
            <person name="Pisabarro A."/>
            <person name="Eastwood D.C."/>
            <person name="Martin F."/>
            <person name="Cullen D."/>
            <person name="Grigoriev I.V."/>
            <person name="Hibbett D.S."/>
        </authorList>
    </citation>
    <scope>NUCLEOTIDE SEQUENCE</scope>
    <source>
        <strain evidence="3">FP-58527</strain>
    </source>
</reference>
<feature type="compositionally biased region" description="Polar residues" evidence="1">
    <location>
        <begin position="8"/>
        <end position="34"/>
    </location>
</feature>
<dbReference type="eggNOG" id="ENOG502SNI7">
    <property type="taxonomic scope" value="Eukaryota"/>
</dbReference>
<evidence type="ECO:0000313" key="3">
    <source>
        <dbReference type="Proteomes" id="UP000015241"/>
    </source>
</evidence>
<gene>
    <name evidence="2" type="ORF">FOMPIDRAFT_1143784</name>
</gene>
<dbReference type="HOGENOM" id="CLU_026023_0_0_1"/>
<dbReference type="Proteomes" id="UP000015241">
    <property type="component" value="Unassembled WGS sequence"/>
</dbReference>
<dbReference type="OrthoDB" id="2959034at2759"/>
<dbReference type="InParanoid" id="S8ED41"/>
<accession>S8ED41</accession>
<protein>
    <submittedName>
        <fullName evidence="2">Uncharacterized protein</fullName>
    </submittedName>
</protein>
<keyword evidence="3" id="KW-1185">Reference proteome</keyword>
<evidence type="ECO:0000256" key="1">
    <source>
        <dbReference type="SAM" id="MobiDB-lite"/>
    </source>
</evidence>
<dbReference type="AlphaFoldDB" id="S8ED41"/>
<feature type="region of interest" description="Disordered" evidence="1">
    <location>
        <begin position="284"/>
        <end position="307"/>
    </location>
</feature>
<feature type="region of interest" description="Disordered" evidence="1">
    <location>
        <begin position="1"/>
        <end position="38"/>
    </location>
</feature>